<evidence type="ECO:0000256" key="2">
    <source>
        <dbReference type="ARBA" id="ARBA00022676"/>
    </source>
</evidence>
<keyword evidence="4" id="KW-0472">Membrane</keyword>
<dbReference type="InterPro" id="IPR029044">
    <property type="entry name" value="Nucleotide-diphossugar_trans"/>
</dbReference>
<comment type="similarity">
    <text evidence="1">Belongs to the glycosyltransferase 2 family.</text>
</comment>
<accession>A0A1I3HYW7</accession>
<evidence type="ECO:0000256" key="3">
    <source>
        <dbReference type="ARBA" id="ARBA00022679"/>
    </source>
</evidence>
<keyword evidence="3 6" id="KW-0808">Transferase</keyword>
<keyword evidence="4" id="KW-0812">Transmembrane</keyword>
<dbReference type="OrthoDB" id="9771846at2"/>
<dbReference type="PANTHER" id="PTHR43179">
    <property type="entry name" value="RHAMNOSYLTRANSFERASE WBBL"/>
    <property type="match status" value="1"/>
</dbReference>
<dbReference type="Pfam" id="PF00535">
    <property type="entry name" value="Glycos_transf_2"/>
    <property type="match status" value="1"/>
</dbReference>
<dbReference type="InterPro" id="IPR001173">
    <property type="entry name" value="Glyco_trans_2-like"/>
</dbReference>
<keyword evidence="7" id="KW-1185">Reference proteome</keyword>
<feature type="transmembrane region" description="Helical" evidence="4">
    <location>
        <begin position="276"/>
        <end position="297"/>
    </location>
</feature>
<protein>
    <submittedName>
        <fullName evidence="6">Rhamnosyltransferase</fullName>
    </submittedName>
</protein>
<dbReference type="PANTHER" id="PTHR43179:SF12">
    <property type="entry name" value="GALACTOFURANOSYLTRANSFERASE GLFT2"/>
    <property type="match status" value="1"/>
</dbReference>
<keyword evidence="4" id="KW-1133">Transmembrane helix</keyword>
<gene>
    <name evidence="6" type="ORF">SAMN05216602_1281</name>
</gene>
<dbReference type="GO" id="GO:0016757">
    <property type="term" value="F:glycosyltransferase activity"/>
    <property type="evidence" value="ECO:0007669"/>
    <property type="project" value="UniProtKB-KW"/>
</dbReference>
<keyword evidence="2" id="KW-0328">Glycosyltransferase</keyword>
<dbReference type="Gene3D" id="3.90.550.10">
    <property type="entry name" value="Spore Coat Polysaccharide Biosynthesis Protein SpsA, Chain A"/>
    <property type="match status" value="1"/>
</dbReference>
<evidence type="ECO:0000313" key="7">
    <source>
        <dbReference type="Proteomes" id="UP000183018"/>
    </source>
</evidence>
<dbReference type="Proteomes" id="UP000183018">
    <property type="component" value="Unassembled WGS sequence"/>
</dbReference>
<organism evidence="6 7">
    <name type="scientific">Phytopseudomonas argentinensis</name>
    <dbReference type="NCBI Taxonomy" id="289370"/>
    <lineage>
        <taxon>Bacteria</taxon>
        <taxon>Pseudomonadati</taxon>
        <taxon>Pseudomonadota</taxon>
        <taxon>Gammaproteobacteria</taxon>
        <taxon>Pseudomonadales</taxon>
        <taxon>Pseudomonadaceae</taxon>
        <taxon>Phytopseudomonas</taxon>
    </lineage>
</organism>
<proteinExistence type="inferred from homology"/>
<dbReference type="AlphaFoldDB" id="A0A1I3HYW7"/>
<evidence type="ECO:0000313" key="6">
    <source>
        <dbReference type="EMBL" id="SFI40904.1"/>
    </source>
</evidence>
<evidence type="ECO:0000259" key="5">
    <source>
        <dbReference type="Pfam" id="PF00535"/>
    </source>
</evidence>
<reference evidence="7" key="1">
    <citation type="submission" date="2016-10" db="EMBL/GenBank/DDBJ databases">
        <authorList>
            <person name="Varghese N."/>
            <person name="Submissions S."/>
        </authorList>
    </citation>
    <scope>NUCLEOTIDE SEQUENCE [LARGE SCALE GENOMIC DNA]</scope>
    <source>
        <strain evidence="7">LMG 22563</strain>
    </source>
</reference>
<dbReference type="EMBL" id="FORC01000001">
    <property type="protein sequence ID" value="SFI40904.1"/>
    <property type="molecule type" value="Genomic_DNA"/>
</dbReference>
<evidence type="ECO:0000256" key="1">
    <source>
        <dbReference type="ARBA" id="ARBA00006739"/>
    </source>
</evidence>
<dbReference type="STRING" id="289370.SAMN05216602_1281"/>
<name>A0A1I3HYW7_9GAMM</name>
<sequence>MTTSQPSPSEPIFITATAPGDLATVTVTFNPSLAELQAQLHVLPAHCIKVIVDNASKPDIWEEVVALAGKFQNIHLIRSETNLGLAAALNYGVDWLATLTPTPQFVLLLDQDSEPQPGSIATLLAGFGQLRAKGHKVGCVGPLLADPDTGLTHGFHQSTRWRWTRAYPLAGTATPVPCANLNGSGTLVPLALFQQLGGLDEALFIDHVDTEWAFRVMAHGYSLWGIPSAVFAHSMGQASVRFWLLGWRVWPVRPPHRHYYLYRNAAMLMKRPYVPMVWKTWAAIKLLFTTLVMAITGPSRWQQIKNMWYGLRQGFGKK</sequence>
<dbReference type="SUPFAM" id="SSF53448">
    <property type="entry name" value="Nucleotide-diphospho-sugar transferases"/>
    <property type="match status" value="1"/>
</dbReference>
<evidence type="ECO:0000256" key="4">
    <source>
        <dbReference type="SAM" id="Phobius"/>
    </source>
</evidence>
<feature type="domain" description="Glycosyltransferase 2-like" evidence="5">
    <location>
        <begin position="50"/>
        <end position="132"/>
    </location>
</feature>